<comment type="caution">
    <text evidence="1">The sequence shown here is derived from an EMBL/GenBank/DDBJ whole genome shotgun (WGS) entry which is preliminary data.</text>
</comment>
<evidence type="ECO:0000313" key="2">
    <source>
        <dbReference type="Proteomes" id="UP001458880"/>
    </source>
</evidence>
<accession>A0AAW1HTH1</accession>
<proteinExistence type="predicted"/>
<dbReference type="Proteomes" id="UP001458880">
    <property type="component" value="Unassembled WGS sequence"/>
</dbReference>
<dbReference type="EMBL" id="JASPKY010000978">
    <property type="protein sequence ID" value="KAK9679777.1"/>
    <property type="molecule type" value="Genomic_DNA"/>
</dbReference>
<dbReference type="AlphaFoldDB" id="A0AAW1HTH1"/>
<sequence>METKQELSRMQKPKNECVKKYNVRELQNNYVKEIFEEGVTKRLQREGNSCLSQRKEGKQTDWYNNECEKICEERNKARLKMLKDCSERNISHFKEMRNIAKRTCRNCKRQYLHNKLRSVETPYQAKNLMNFYQEAKKNTQSEMRSLKYYRNELGELQNYIIIKKGDEFGNYTNYIVKIIKVVNLQDNVTDQSATLELTDQEVKAVFSRLKSDKSPGENGIPGEFLKKASLNMLSFEILENDGDNGRDGKVHLRWKSVKVGGLLLFDTKDFYFSCTPYLLQNELRQRMDQLADLSA</sequence>
<keyword evidence="2" id="KW-1185">Reference proteome</keyword>
<reference evidence="1 2" key="1">
    <citation type="journal article" date="2024" name="BMC Genomics">
        <title>De novo assembly and annotation of Popillia japonica's genome with initial clues to its potential as an invasive pest.</title>
        <authorList>
            <person name="Cucini C."/>
            <person name="Boschi S."/>
            <person name="Funari R."/>
            <person name="Cardaioli E."/>
            <person name="Iannotti N."/>
            <person name="Marturano G."/>
            <person name="Paoli F."/>
            <person name="Bruttini M."/>
            <person name="Carapelli A."/>
            <person name="Frati F."/>
            <person name="Nardi F."/>
        </authorList>
    </citation>
    <scope>NUCLEOTIDE SEQUENCE [LARGE SCALE GENOMIC DNA]</scope>
    <source>
        <strain evidence="1">DMR45628</strain>
    </source>
</reference>
<organism evidence="1 2">
    <name type="scientific">Popillia japonica</name>
    <name type="common">Japanese beetle</name>
    <dbReference type="NCBI Taxonomy" id="7064"/>
    <lineage>
        <taxon>Eukaryota</taxon>
        <taxon>Metazoa</taxon>
        <taxon>Ecdysozoa</taxon>
        <taxon>Arthropoda</taxon>
        <taxon>Hexapoda</taxon>
        <taxon>Insecta</taxon>
        <taxon>Pterygota</taxon>
        <taxon>Neoptera</taxon>
        <taxon>Endopterygota</taxon>
        <taxon>Coleoptera</taxon>
        <taxon>Polyphaga</taxon>
        <taxon>Scarabaeiformia</taxon>
        <taxon>Scarabaeidae</taxon>
        <taxon>Rutelinae</taxon>
        <taxon>Popillia</taxon>
    </lineage>
</organism>
<protein>
    <submittedName>
        <fullName evidence="1">Uncharacterized protein</fullName>
    </submittedName>
</protein>
<evidence type="ECO:0000313" key="1">
    <source>
        <dbReference type="EMBL" id="KAK9679777.1"/>
    </source>
</evidence>
<gene>
    <name evidence="1" type="ORF">QE152_g39732</name>
</gene>
<name>A0AAW1HTH1_POPJA</name>